<reference evidence="2" key="1">
    <citation type="submission" date="2021-04" db="EMBL/GenBank/DDBJ databases">
        <title>Dactylosporangium aurantiacum NRRL B-8018 full assembly.</title>
        <authorList>
            <person name="Hartkoorn R.C."/>
            <person name="Beaudoing E."/>
            <person name="Hot D."/>
        </authorList>
    </citation>
    <scope>NUCLEOTIDE SEQUENCE</scope>
    <source>
        <strain evidence="2">NRRL B-8018</strain>
    </source>
</reference>
<dbReference type="KEGG" id="daur:Daura_19810"/>
<evidence type="ECO:0000259" key="1">
    <source>
        <dbReference type="Pfam" id="PF12680"/>
    </source>
</evidence>
<dbReference type="SUPFAM" id="SSF54427">
    <property type="entry name" value="NTF2-like"/>
    <property type="match status" value="1"/>
</dbReference>
<dbReference type="Pfam" id="PF12680">
    <property type="entry name" value="SnoaL_2"/>
    <property type="match status" value="1"/>
</dbReference>
<dbReference type="EMBL" id="CP073767">
    <property type="protein sequence ID" value="UWZ58215.1"/>
    <property type="molecule type" value="Genomic_DNA"/>
</dbReference>
<evidence type="ECO:0000313" key="2">
    <source>
        <dbReference type="EMBL" id="UWZ58215.1"/>
    </source>
</evidence>
<evidence type="ECO:0000313" key="3">
    <source>
        <dbReference type="Proteomes" id="UP001058003"/>
    </source>
</evidence>
<sequence>MTTTQTTTQLSRNKGIAVRFLELVSAHDLDGLSRMIAPTWTMQGGPPGLAAGPEGLRQLFGTFGRVEQTWTVEQLLAEGDLVAVRAVNTCVQDSFFGVPGHGRVQVFTATFVHRIVGGLIEATWRNADDLGRVLQLGGRIVAGEAPR</sequence>
<dbReference type="InterPro" id="IPR032710">
    <property type="entry name" value="NTF2-like_dom_sf"/>
</dbReference>
<dbReference type="InterPro" id="IPR037401">
    <property type="entry name" value="SnoaL-like"/>
</dbReference>
<feature type="domain" description="SnoaL-like" evidence="1">
    <location>
        <begin position="18"/>
        <end position="120"/>
    </location>
</feature>
<accession>A0A9Q9IRT3</accession>
<dbReference type="AlphaFoldDB" id="A0A9Q9IRT3"/>
<gene>
    <name evidence="2" type="ORF">Daura_19810</name>
</gene>
<protein>
    <submittedName>
        <fullName evidence="2">Nuclear transport factor 2 family protein</fullName>
    </submittedName>
</protein>
<organism evidence="2 3">
    <name type="scientific">Dactylosporangium aurantiacum</name>
    <dbReference type="NCBI Taxonomy" id="35754"/>
    <lineage>
        <taxon>Bacteria</taxon>
        <taxon>Bacillati</taxon>
        <taxon>Actinomycetota</taxon>
        <taxon>Actinomycetes</taxon>
        <taxon>Micromonosporales</taxon>
        <taxon>Micromonosporaceae</taxon>
        <taxon>Dactylosporangium</taxon>
    </lineage>
</organism>
<dbReference type="Proteomes" id="UP001058003">
    <property type="component" value="Chromosome"/>
</dbReference>
<proteinExistence type="predicted"/>
<dbReference type="Gene3D" id="3.10.450.50">
    <property type="match status" value="1"/>
</dbReference>
<name>A0A9Q9IRT3_9ACTN</name>
<keyword evidence="3" id="KW-1185">Reference proteome</keyword>
<dbReference type="RefSeq" id="WP_162189839.1">
    <property type="nucleotide sequence ID" value="NZ_CP073767.1"/>
</dbReference>